<evidence type="ECO:0000256" key="5">
    <source>
        <dbReference type="ARBA" id="ARBA00023004"/>
    </source>
</evidence>
<dbReference type="Proteomes" id="UP000190037">
    <property type="component" value="Unassembled WGS sequence"/>
</dbReference>
<gene>
    <name evidence="8" type="ORF">B4N89_42060</name>
</gene>
<dbReference type="RefSeq" id="WP_078981907.1">
    <property type="nucleotide sequence ID" value="NZ_MWQN01000004.1"/>
</dbReference>
<dbReference type="AlphaFoldDB" id="A0A1T3NJW8"/>
<name>A0A1T3NJW8_9ACTN</name>
<dbReference type="Gene3D" id="3.30.70.20">
    <property type="match status" value="1"/>
</dbReference>
<dbReference type="SUPFAM" id="SSF54862">
    <property type="entry name" value="4Fe-4S ferredoxins"/>
    <property type="match status" value="1"/>
</dbReference>
<dbReference type="OrthoDB" id="9803319at2"/>
<dbReference type="STRING" id="159449.B4N89_42060"/>
<evidence type="ECO:0000313" key="9">
    <source>
        <dbReference type="Proteomes" id="UP000190037"/>
    </source>
</evidence>
<dbReference type="PANTHER" id="PTHR36923:SF3">
    <property type="entry name" value="FERREDOXIN"/>
    <property type="match status" value="1"/>
</dbReference>
<dbReference type="InterPro" id="IPR051269">
    <property type="entry name" value="Fe-S_cluster_ET"/>
</dbReference>
<keyword evidence="5" id="KW-0408">Iron</keyword>
<evidence type="ECO:0000256" key="1">
    <source>
        <dbReference type="ARBA" id="ARBA00001927"/>
    </source>
</evidence>
<dbReference type="Pfam" id="PF13459">
    <property type="entry name" value="Fer4_15"/>
    <property type="match status" value="1"/>
</dbReference>
<evidence type="ECO:0000256" key="7">
    <source>
        <dbReference type="ARBA" id="ARBA00023291"/>
    </source>
</evidence>
<dbReference type="GO" id="GO:0051538">
    <property type="term" value="F:3 iron, 4 sulfur cluster binding"/>
    <property type="evidence" value="ECO:0007669"/>
    <property type="project" value="UniProtKB-KW"/>
</dbReference>
<evidence type="ECO:0000256" key="6">
    <source>
        <dbReference type="ARBA" id="ARBA00023014"/>
    </source>
</evidence>
<dbReference type="GO" id="GO:0046872">
    <property type="term" value="F:metal ion binding"/>
    <property type="evidence" value="ECO:0007669"/>
    <property type="project" value="UniProtKB-KW"/>
</dbReference>
<keyword evidence="9" id="KW-1185">Reference proteome</keyword>
<evidence type="ECO:0000256" key="3">
    <source>
        <dbReference type="ARBA" id="ARBA00022723"/>
    </source>
</evidence>
<keyword evidence="7" id="KW-0003">3Fe-4S</keyword>
<evidence type="ECO:0000256" key="4">
    <source>
        <dbReference type="ARBA" id="ARBA00022982"/>
    </source>
</evidence>
<keyword evidence="4" id="KW-0249">Electron transport</keyword>
<keyword evidence="3" id="KW-0479">Metal-binding</keyword>
<evidence type="ECO:0000256" key="2">
    <source>
        <dbReference type="ARBA" id="ARBA00022448"/>
    </source>
</evidence>
<comment type="cofactor">
    <cofactor evidence="1">
        <name>[3Fe-4S] cluster</name>
        <dbReference type="ChEBI" id="CHEBI:21137"/>
    </cofactor>
</comment>
<organism evidence="8 9">
    <name type="scientific">Embleya scabrispora</name>
    <dbReference type="NCBI Taxonomy" id="159449"/>
    <lineage>
        <taxon>Bacteria</taxon>
        <taxon>Bacillati</taxon>
        <taxon>Actinomycetota</taxon>
        <taxon>Actinomycetes</taxon>
        <taxon>Kitasatosporales</taxon>
        <taxon>Streptomycetaceae</taxon>
        <taxon>Embleya</taxon>
    </lineage>
</organism>
<keyword evidence="2" id="KW-0813">Transport</keyword>
<sequence length="65" mass="7060">MRITVDVKLCESHGQCVFAVPDVFAFDDDDCLIYESEPADVFADTVRAAVHLCPARAISTTAEPS</sequence>
<protein>
    <submittedName>
        <fullName evidence="8">Ferredoxin</fullName>
    </submittedName>
</protein>
<comment type="caution">
    <text evidence="8">The sequence shown here is derived from an EMBL/GenBank/DDBJ whole genome shotgun (WGS) entry which is preliminary data.</text>
</comment>
<dbReference type="EMBL" id="MWQN01000004">
    <property type="protein sequence ID" value="OPC77147.1"/>
    <property type="molecule type" value="Genomic_DNA"/>
</dbReference>
<evidence type="ECO:0000313" key="8">
    <source>
        <dbReference type="EMBL" id="OPC77147.1"/>
    </source>
</evidence>
<dbReference type="PANTHER" id="PTHR36923">
    <property type="entry name" value="FERREDOXIN"/>
    <property type="match status" value="1"/>
</dbReference>
<reference evidence="8 9" key="1">
    <citation type="submission" date="2017-03" db="EMBL/GenBank/DDBJ databases">
        <title>Draft genome sequence of Streptomyces scabrisporus NF3, endophyte isolated from Amphipterygium adstringens.</title>
        <authorList>
            <person name="Vazquez M."/>
            <person name="Ceapa C.D."/>
            <person name="Rodriguez Luna D."/>
            <person name="Sanchez Esquivel S."/>
        </authorList>
    </citation>
    <scope>NUCLEOTIDE SEQUENCE [LARGE SCALE GENOMIC DNA]</scope>
    <source>
        <strain evidence="8 9">NF3</strain>
    </source>
</reference>
<proteinExistence type="predicted"/>
<accession>A0A1T3NJW8</accession>
<keyword evidence="6" id="KW-0411">Iron-sulfur</keyword>